<feature type="region of interest" description="Disordered" evidence="1">
    <location>
        <begin position="48"/>
        <end position="86"/>
    </location>
</feature>
<dbReference type="Proteomes" id="UP001239462">
    <property type="component" value="Unassembled WGS sequence"/>
</dbReference>
<organism evidence="2 3">
    <name type="scientific">Roseiconus lacunae</name>
    <dbReference type="NCBI Taxonomy" id="2605694"/>
    <lineage>
        <taxon>Bacteria</taxon>
        <taxon>Pseudomonadati</taxon>
        <taxon>Planctomycetota</taxon>
        <taxon>Planctomycetia</taxon>
        <taxon>Pirellulales</taxon>
        <taxon>Pirellulaceae</taxon>
        <taxon>Roseiconus</taxon>
    </lineage>
</organism>
<gene>
    <name evidence="2" type="ORF">QTN89_02585</name>
</gene>
<protein>
    <submittedName>
        <fullName evidence="2">Uncharacterized protein</fullName>
    </submittedName>
</protein>
<feature type="region of interest" description="Disordered" evidence="1">
    <location>
        <begin position="1"/>
        <end position="25"/>
    </location>
</feature>
<evidence type="ECO:0000256" key="1">
    <source>
        <dbReference type="SAM" id="MobiDB-lite"/>
    </source>
</evidence>
<keyword evidence="3" id="KW-1185">Reference proteome</keyword>
<evidence type="ECO:0000313" key="3">
    <source>
        <dbReference type="Proteomes" id="UP001239462"/>
    </source>
</evidence>
<sequence length="119" mass="12593">MAKKSSGPNKSLEIRNYLGKNPNAKPREIVDAMKAKGIEVSAQFVSTVKSTSKKTGSAPRKPGRPAGTTKAATATRRPAASSTGDKISVDSLIRLKAVVEELGIEETRVALSTLEKLSK</sequence>
<proteinExistence type="predicted"/>
<feature type="compositionally biased region" description="Low complexity" evidence="1">
    <location>
        <begin position="64"/>
        <end position="84"/>
    </location>
</feature>
<evidence type="ECO:0000313" key="2">
    <source>
        <dbReference type="EMBL" id="MDM4014301.1"/>
    </source>
</evidence>
<dbReference type="RefSeq" id="WP_149497254.1">
    <property type="nucleotide sequence ID" value="NZ_CP141221.1"/>
</dbReference>
<dbReference type="EMBL" id="JASZZN010000002">
    <property type="protein sequence ID" value="MDM4014301.1"/>
    <property type="molecule type" value="Genomic_DNA"/>
</dbReference>
<comment type="caution">
    <text evidence="2">The sequence shown here is derived from an EMBL/GenBank/DDBJ whole genome shotgun (WGS) entry which is preliminary data.</text>
</comment>
<accession>A0ABT7PCV1</accession>
<name>A0ABT7PCV1_9BACT</name>
<reference evidence="2 3" key="1">
    <citation type="submission" date="2023-06" db="EMBL/GenBank/DDBJ databases">
        <title>Roseiconus lacunae JC819 isolated from Gulf of Mannar region, Tamil Nadu.</title>
        <authorList>
            <person name="Pk S."/>
            <person name="Ch S."/>
            <person name="Ch V.R."/>
        </authorList>
    </citation>
    <scope>NUCLEOTIDE SEQUENCE [LARGE SCALE GENOMIC DNA]</scope>
    <source>
        <strain evidence="2 3">JC819</strain>
    </source>
</reference>